<feature type="transmembrane region" description="Helical" evidence="8">
    <location>
        <begin position="242"/>
        <end position="261"/>
    </location>
</feature>
<evidence type="ECO:0000313" key="12">
    <source>
        <dbReference type="Proteomes" id="UP001597307"/>
    </source>
</evidence>
<feature type="transmembrane region" description="Helical" evidence="8">
    <location>
        <begin position="323"/>
        <end position="342"/>
    </location>
</feature>
<dbReference type="PANTHER" id="PTHR43738:SF1">
    <property type="entry name" value="HEMIN TRANSPORT SYSTEM PERMEASE PROTEIN HRTB-RELATED"/>
    <property type="match status" value="1"/>
</dbReference>
<keyword evidence="2" id="KW-0813">Transport</keyword>
<evidence type="ECO:0000256" key="2">
    <source>
        <dbReference type="ARBA" id="ARBA00022448"/>
    </source>
</evidence>
<evidence type="ECO:0000259" key="9">
    <source>
        <dbReference type="Pfam" id="PF02687"/>
    </source>
</evidence>
<comment type="caution">
    <text evidence="11">The sequence shown here is derived from an EMBL/GenBank/DDBJ whole genome shotgun (WGS) entry which is preliminary data.</text>
</comment>
<proteinExistence type="inferred from homology"/>
<evidence type="ECO:0000256" key="4">
    <source>
        <dbReference type="ARBA" id="ARBA00022692"/>
    </source>
</evidence>
<feature type="domain" description="MacB-like periplasmic core" evidence="10">
    <location>
        <begin position="22"/>
        <end position="190"/>
    </location>
</feature>
<accession>A0ABW4Q5E1</accession>
<dbReference type="EMBL" id="JBHUGA010000011">
    <property type="protein sequence ID" value="MFD1845985.1"/>
    <property type="molecule type" value="Genomic_DNA"/>
</dbReference>
<comment type="subcellular location">
    <subcellularLocation>
        <location evidence="1">Cell membrane</location>
        <topology evidence="1">Multi-pass membrane protein</topology>
    </subcellularLocation>
</comment>
<comment type="similarity">
    <text evidence="7">Belongs to the ABC-4 integral membrane protein family.</text>
</comment>
<name>A0ABW4Q5E1_9MICC</name>
<evidence type="ECO:0000256" key="5">
    <source>
        <dbReference type="ARBA" id="ARBA00022989"/>
    </source>
</evidence>
<dbReference type="InterPro" id="IPR025857">
    <property type="entry name" value="MacB_PCD"/>
</dbReference>
<reference evidence="12" key="1">
    <citation type="journal article" date="2019" name="Int. J. Syst. Evol. Microbiol.">
        <title>The Global Catalogue of Microorganisms (GCM) 10K type strain sequencing project: providing services to taxonomists for standard genome sequencing and annotation.</title>
        <authorList>
            <consortium name="The Broad Institute Genomics Platform"/>
            <consortium name="The Broad Institute Genome Sequencing Center for Infectious Disease"/>
            <person name="Wu L."/>
            <person name="Ma J."/>
        </authorList>
    </citation>
    <scope>NUCLEOTIDE SEQUENCE [LARGE SCALE GENOMIC DNA]</scope>
    <source>
        <strain evidence="12">JCM 11496</strain>
    </source>
</reference>
<dbReference type="Proteomes" id="UP001597307">
    <property type="component" value="Unassembled WGS sequence"/>
</dbReference>
<evidence type="ECO:0000256" key="6">
    <source>
        <dbReference type="ARBA" id="ARBA00023136"/>
    </source>
</evidence>
<keyword evidence="6 8" id="KW-0472">Membrane</keyword>
<keyword evidence="3" id="KW-1003">Cell membrane</keyword>
<sequence length="357" mass="36770">MFLALRDIRFAKGRFALMGSVVALITLLLVMLSGLTAGLANQSTSGIEQLDATTIAFGAPDGDEPKASYPESQVSVDQLRTWQRADGVLEAEALGISQARIQSGGTSNAAVFGAVPDGALAPGQLRAGSVVVSRQLSIDLALAVGDTATINGTDFQVAAIIDDQWYSHTPVVWTTLTDWQHLSRISDPNVIGTVIAATYDDAAGQLPDLDAAARTTSTTTTESFGALASFGSENGSLKMMQGFLYGISALVIVAFLTVWTVQRTRDIAVLKALGGSNRYILGDAMTQAAIVLIAGASLGGILGLGGGFIAVQAAPFTISPATTLVPIVGIVVLGLAGSALAVRRVTRIDPLIALGGN</sequence>
<dbReference type="InterPro" id="IPR051125">
    <property type="entry name" value="ABC-4/HrtB_transporter"/>
</dbReference>
<dbReference type="InterPro" id="IPR003838">
    <property type="entry name" value="ABC3_permease_C"/>
</dbReference>
<feature type="transmembrane region" description="Helical" evidence="8">
    <location>
        <begin position="288"/>
        <end position="311"/>
    </location>
</feature>
<protein>
    <submittedName>
        <fullName evidence="11">ABC transporter permease</fullName>
    </submittedName>
</protein>
<keyword evidence="4 8" id="KW-0812">Transmembrane</keyword>
<dbReference type="RefSeq" id="WP_343880386.1">
    <property type="nucleotide sequence ID" value="NZ_BAAAIJ010000047.1"/>
</dbReference>
<dbReference type="Pfam" id="PF02687">
    <property type="entry name" value="FtsX"/>
    <property type="match status" value="1"/>
</dbReference>
<evidence type="ECO:0000256" key="3">
    <source>
        <dbReference type="ARBA" id="ARBA00022475"/>
    </source>
</evidence>
<evidence type="ECO:0000256" key="1">
    <source>
        <dbReference type="ARBA" id="ARBA00004651"/>
    </source>
</evidence>
<feature type="domain" description="ABC3 transporter permease C-terminal" evidence="9">
    <location>
        <begin position="243"/>
        <end position="350"/>
    </location>
</feature>
<dbReference type="PANTHER" id="PTHR43738">
    <property type="entry name" value="ABC TRANSPORTER, MEMBRANE PROTEIN"/>
    <property type="match status" value="1"/>
</dbReference>
<evidence type="ECO:0000313" key="11">
    <source>
        <dbReference type="EMBL" id="MFD1845985.1"/>
    </source>
</evidence>
<evidence type="ECO:0000256" key="8">
    <source>
        <dbReference type="SAM" id="Phobius"/>
    </source>
</evidence>
<evidence type="ECO:0000259" key="10">
    <source>
        <dbReference type="Pfam" id="PF12704"/>
    </source>
</evidence>
<organism evidence="11 12">
    <name type="scientific">Arthrobacter flavus</name>
    <dbReference type="NCBI Taxonomy" id="95172"/>
    <lineage>
        <taxon>Bacteria</taxon>
        <taxon>Bacillati</taxon>
        <taxon>Actinomycetota</taxon>
        <taxon>Actinomycetes</taxon>
        <taxon>Micrococcales</taxon>
        <taxon>Micrococcaceae</taxon>
        <taxon>Arthrobacter</taxon>
    </lineage>
</organism>
<keyword evidence="12" id="KW-1185">Reference proteome</keyword>
<evidence type="ECO:0000256" key="7">
    <source>
        <dbReference type="ARBA" id="ARBA00038076"/>
    </source>
</evidence>
<gene>
    <name evidence="11" type="ORF">ACFSFX_05175</name>
</gene>
<dbReference type="Pfam" id="PF12704">
    <property type="entry name" value="MacB_PCD"/>
    <property type="match status" value="1"/>
</dbReference>
<keyword evidence="5 8" id="KW-1133">Transmembrane helix</keyword>